<sequence length="315" mass="33915">MPPLAQALKLNASFAHRHPNLAPTALFVGGTSGIGQALAQRLAHYTHGKARILLVGRNADAGRATIRSLRGSEPPHSQPKHEFIPCDATLMRNVRQTTDALLARKTTDIPKLNFLVLSPGFFSIFASRAETPEGIDTKLALLYYARWLFTLELLPLLRNAAAAGEPAHVYSVLGAGTGSTVDFDDLGLKTGYNALKAATVAASYTDLAMQKFAQENPDVQFSHAFPGLVRTPMMLPKHPLLKPFGPLMSLLSLPVTVPPETCAEYHLSALLAEPDATTGNFTRRGSKGDDIGYVPAPGGDVEKLWKHTVAEVLHV</sequence>
<organism evidence="2 3">
    <name type="scientific">Mycena chlorophos</name>
    <name type="common">Agaric fungus</name>
    <name type="synonym">Agaricus chlorophos</name>
    <dbReference type="NCBI Taxonomy" id="658473"/>
    <lineage>
        <taxon>Eukaryota</taxon>
        <taxon>Fungi</taxon>
        <taxon>Dikarya</taxon>
        <taxon>Basidiomycota</taxon>
        <taxon>Agaricomycotina</taxon>
        <taxon>Agaricomycetes</taxon>
        <taxon>Agaricomycetidae</taxon>
        <taxon>Agaricales</taxon>
        <taxon>Marasmiineae</taxon>
        <taxon>Mycenaceae</taxon>
        <taxon>Mycena</taxon>
    </lineage>
</organism>
<evidence type="ECO:0000313" key="2">
    <source>
        <dbReference type="EMBL" id="KAF7291752.1"/>
    </source>
</evidence>
<dbReference type="PANTHER" id="PTHR47534">
    <property type="entry name" value="YALI0E05731P"/>
    <property type="match status" value="1"/>
</dbReference>
<dbReference type="OrthoDB" id="2898509at2759"/>
<keyword evidence="3" id="KW-1185">Reference proteome</keyword>
<keyword evidence="1" id="KW-0560">Oxidoreductase</keyword>
<proteinExistence type="predicted"/>
<evidence type="ECO:0000313" key="3">
    <source>
        <dbReference type="Proteomes" id="UP000613580"/>
    </source>
</evidence>
<dbReference type="InterPro" id="IPR036291">
    <property type="entry name" value="NAD(P)-bd_dom_sf"/>
</dbReference>
<dbReference type="AlphaFoldDB" id="A0A8H6VRW6"/>
<dbReference type="EMBL" id="JACAZE010000023">
    <property type="protein sequence ID" value="KAF7291752.1"/>
    <property type="molecule type" value="Genomic_DNA"/>
</dbReference>
<evidence type="ECO:0000256" key="1">
    <source>
        <dbReference type="ARBA" id="ARBA00023002"/>
    </source>
</evidence>
<reference evidence="2" key="1">
    <citation type="submission" date="2020-05" db="EMBL/GenBank/DDBJ databases">
        <title>Mycena genomes resolve the evolution of fungal bioluminescence.</title>
        <authorList>
            <person name="Tsai I.J."/>
        </authorList>
    </citation>
    <scope>NUCLEOTIDE SEQUENCE</scope>
    <source>
        <strain evidence="2">110903Hualien_Pintung</strain>
    </source>
</reference>
<name>A0A8H6VRW6_MYCCL</name>
<protein>
    <recommendedName>
        <fullName evidence="4">NAD(P)-binding protein</fullName>
    </recommendedName>
</protein>
<dbReference type="InterPro" id="IPR002347">
    <property type="entry name" value="SDR_fam"/>
</dbReference>
<dbReference type="PRINTS" id="PR00081">
    <property type="entry name" value="GDHRDH"/>
</dbReference>
<accession>A0A8H6VRW6</accession>
<evidence type="ECO:0008006" key="4">
    <source>
        <dbReference type="Google" id="ProtNLM"/>
    </source>
</evidence>
<dbReference type="GO" id="GO:0016491">
    <property type="term" value="F:oxidoreductase activity"/>
    <property type="evidence" value="ECO:0007669"/>
    <property type="project" value="UniProtKB-KW"/>
</dbReference>
<dbReference type="Proteomes" id="UP000613580">
    <property type="component" value="Unassembled WGS sequence"/>
</dbReference>
<dbReference type="Pfam" id="PF00106">
    <property type="entry name" value="adh_short"/>
    <property type="match status" value="1"/>
</dbReference>
<comment type="caution">
    <text evidence="2">The sequence shown here is derived from an EMBL/GenBank/DDBJ whole genome shotgun (WGS) entry which is preliminary data.</text>
</comment>
<dbReference type="InterPro" id="IPR052228">
    <property type="entry name" value="Sec_Metab_Biosynth_Oxidored"/>
</dbReference>
<dbReference type="Gene3D" id="3.40.50.720">
    <property type="entry name" value="NAD(P)-binding Rossmann-like Domain"/>
    <property type="match status" value="1"/>
</dbReference>
<gene>
    <name evidence="2" type="ORF">HMN09_01234800</name>
</gene>
<dbReference type="PANTHER" id="PTHR47534:SF3">
    <property type="entry name" value="ALCOHOL DEHYDROGENASE-LIKE C-TERMINAL DOMAIN-CONTAINING PROTEIN"/>
    <property type="match status" value="1"/>
</dbReference>
<dbReference type="SUPFAM" id="SSF51735">
    <property type="entry name" value="NAD(P)-binding Rossmann-fold domains"/>
    <property type="match status" value="1"/>
</dbReference>